<evidence type="ECO:0000313" key="3">
    <source>
        <dbReference type="Proteomes" id="UP000278152"/>
    </source>
</evidence>
<feature type="transmembrane region" description="Helical" evidence="1">
    <location>
        <begin position="50"/>
        <end position="70"/>
    </location>
</feature>
<reference evidence="2 3" key="1">
    <citation type="submission" date="2018-11" db="EMBL/GenBank/DDBJ databases">
        <title>Complete genome sequence of Microcystis aeruginosa NIES-102.</title>
        <authorList>
            <person name="Yamaguchi H."/>
            <person name="Suzuki S."/>
            <person name="Kawachi M."/>
        </authorList>
    </citation>
    <scope>NUCLEOTIDE SEQUENCE [LARGE SCALE GENOMIC DNA]</scope>
    <source>
        <strain evidence="2 3">NIES-102</strain>
    </source>
</reference>
<gene>
    <name evidence="2" type="ORF">myaer102_07930</name>
</gene>
<accession>A0A3G9JCA6</accession>
<name>A0A3G9JCA6_MICVR</name>
<evidence type="ECO:0000256" key="1">
    <source>
        <dbReference type="SAM" id="Phobius"/>
    </source>
</evidence>
<dbReference type="Proteomes" id="UP000278152">
    <property type="component" value="Chromosome"/>
</dbReference>
<keyword evidence="1" id="KW-0472">Membrane</keyword>
<dbReference type="EMBL" id="AP019314">
    <property type="protein sequence ID" value="BBH38303.1"/>
    <property type="molecule type" value="Genomic_DNA"/>
</dbReference>
<feature type="transmembrane region" description="Helical" evidence="1">
    <location>
        <begin position="76"/>
        <end position="94"/>
    </location>
</feature>
<dbReference type="KEGG" id="mvz:myaer102_07930"/>
<sequence>MNIKIKYSKFWIALYIYRCCYSILGEVVIAKLTTLGDAAKYQTGTLPTSWEFLLSSTIFTKSVGGVAAIFAFGNPILINIIFQTLGFIGIYVFVKSLDVKERKFVIPLILTPSFSLWSSVASKESIFILALGFICAYVSNIYKGKDKFHLGYLFALYIIFIFKEQYIIAILLIIINSKLSLNWSARDKTWIAIIMPLLSLIPLYLFREYLADLSLQLYNHFDTETSQSTRSEFFITDSDIFDKAFQGMLIAFTGPTLSEVLETHKLLFVFSFIESMLILTYLTWRILFNLEKISLERYTIALSGILWLMFAAYPLSVLNPGSAIRYRTNYFLVIVLVFAVILKRGKSNHARY</sequence>
<feature type="transmembrane region" description="Helical" evidence="1">
    <location>
        <begin position="300"/>
        <end position="318"/>
    </location>
</feature>
<feature type="transmembrane region" description="Helical" evidence="1">
    <location>
        <begin position="125"/>
        <end position="142"/>
    </location>
</feature>
<evidence type="ECO:0000313" key="2">
    <source>
        <dbReference type="EMBL" id="BBH38303.1"/>
    </source>
</evidence>
<organism evidence="2 3">
    <name type="scientific">Microcystis viridis NIES-102</name>
    <dbReference type="NCBI Taxonomy" id="213615"/>
    <lineage>
        <taxon>Bacteria</taxon>
        <taxon>Bacillati</taxon>
        <taxon>Cyanobacteriota</taxon>
        <taxon>Cyanophyceae</taxon>
        <taxon>Oscillatoriophycideae</taxon>
        <taxon>Chroococcales</taxon>
        <taxon>Microcystaceae</taxon>
        <taxon>Microcystis</taxon>
    </lineage>
</organism>
<feature type="transmembrane region" description="Helical" evidence="1">
    <location>
        <begin position="266"/>
        <end position="288"/>
    </location>
</feature>
<feature type="transmembrane region" description="Helical" evidence="1">
    <location>
        <begin position="189"/>
        <end position="206"/>
    </location>
</feature>
<keyword evidence="1" id="KW-1133">Transmembrane helix</keyword>
<feature type="transmembrane region" description="Helical" evidence="1">
    <location>
        <begin position="324"/>
        <end position="342"/>
    </location>
</feature>
<protein>
    <recommendedName>
        <fullName evidence="4">Glycosyltransferase RgtA/B/C/D-like domain-containing protein</fullName>
    </recommendedName>
</protein>
<evidence type="ECO:0008006" key="4">
    <source>
        <dbReference type="Google" id="ProtNLM"/>
    </source>
</evidence>
<feature type="transmembrane region" description="Helical" evidence="1">
    <location>
        <begin position="154"/>
        <end position="177"/>
    </location>
</feature>
<proteinExistence type="predicted"/>
<dbReference type="AlphaFoldDB" id="A0A3G9JCA6"/>
<keyword evidence="1" id="KW-0812">Transmembrane</keyword>
<dbReference type="RefSeq" id="WP_125730395.1">
    <property type="nucleotide sequence ID" value="NZ_AP019314.1"/>
</dbReference>